<feature type="region of interest" description="Disordered" evidence="2">
    <location>
        <begin position="1"/>
        <end position="129"/>
    </location>
</feature>
<keyword evidence="4" id="KW-1185">Reference proteome</keyword>
<comment type="caution">
    <text evidence="3">The sequence shown here is derived from an EMBL/GenBank/DDBJ whole genome shotgun (WGS) entry which is preliminary data.</text>
</comment>
<protein>
    <submittedName>
        <fullName evidence="3">Uncharacterized protein</fullName>
    </submittedName>
</protein>
<feature type="coiled-coil region" evidence="1">
    <location>
        <begin position="377"/>
        <end position="411"/>
    </location>
</feature>
<dbReference type="EMBL" id="CM029042">
    <property type="protein sequence ID" value="KAG2620072.1"/>
    <property type="molecule type" value="Genomic_DNA"/>
</dbReference>
<name>A0A8T0U600_PANVG</name>
<organism evidence="3 4">
    <name type="scientific">Panicum virgatum</name>
    <name type="common">Blackwell switchgrass</name>
    <dbReference type="NCBI Taxonomy" id="38727"/>
    <lineage>
        <taxon>Eukaryota</taxon>
        <taxon>Viridiplantae</taxon>
        <taxon>Streptophyta</taxon>
        <taxon>Embryophyta</taxon>
        <taxon>Tracheophyta</taxon>
        <taxon>Spermatophyta</taxon>
        <taxon>Magnoliopsida</taxon>
        <taxon>Liliopsida</taxon>
        <taxon>Poales</taxon>
        <taxon>Poaceae</taxon>
        <taxon>PACMAD clade</taxon>
        <taxon>Panicoideae</taxon>
        <taxon>Panicodae</taxon>
        <taxon>Paniceae</taxon>
        <taxon>Panicinae</taxon>
        <taxon>Panicum</taxon>
        <taxon>Panicum sect. Hiantes</taxon>
    </lineage>
</organism>
<gene>
    <name evidence="3" type="ORF">PVAP13_3NG148600</name>
</gene>
<feature type="compositionally biased region" description="Polar residues" evidence="2">
    <location>
        <begin position="69"/>
        <end position="84"/>
    </location>
</feature>
<keyword evidence="1" id="KW-0175">Coiled coil</keyword>
<proteinExistence type="predicted"/>
<dbReference type="Proteomes" id="UP000823388">
    <property type="component" value="Chromosome 3N"/>
</dbReference>
<feature type="compositionally biased region" description="Polar residues" evidence="2">
    <location>
        <begin position="23"/>
        <end position="63"/>
    </location>
</feature>
<dbReference type="PANTHER" id="PTHR33157:SF10">
    <property type="entry name" value="TRANSPOSASE MUDR PLANT DOMAIN-CONTAINING PROTEIN"/>
    <property type="match status" value="1"/>
</dbReference>
<dbReference type="AlphaFoldDB" id="A0A8T0U600"/>
<feature type="compositionally biased region" description="Basic residues" evidence="2">
    <location>
        <begin position="1"/>
        <end position="12"/>
    </location>
</feature>
<accession>A0A8T0U600</accession>
<dbReference type="GO" id="GO:0032196">
    <property type="term" value="P:transposition"/>
    <property type="evidence" value="ECO:0007669"/>
    <property type="project" value="InterPro"/>
</dbReference>
<evidence type="ECO:0000256" key="1">
    <source>
        <dbReference type="SAM" id="Coils"/>
    </source>
</evidence>
<sequence>MFGLRHRGLARKRACEADGGNSQGTNAAGGNSQGTNADGGNSRRTNVGGNSQGTNASGNSLGTNADGGTANSQRVGDDQSNIEMSNGGFDDSNDGGSGTLQVMDQPTKKARGRGKKNETQLRVPPPSGKVMLKPQGSKQFTYVNYNPKDYKYGSQTLFKVTRADVRKADRNLETYLAKRVSDLIYQARLDAVKIHKGCDDNQARAIHLTEEQYIASKLWWCDNDAWVFLSKYWTSKEYKTKRKAAQASRLKSVDVAQNRGGSRPWGETQQLLEYKFGPEKASTFNTYAVMKSGFKKVDKAGKSAPIPSRRAQTRLDEYSARTQLHENSKELDVQALYFMERGMAHGRLPIADGYVDKQTLAATAKSNRFRSGNTAAYQAVVHENEELKERNDALNETNKKLNENNEILIEENSVNREMMLRLFEDLKKSPPADLMNCLANIDARRHQ</sequence>
<feature type="non-terminal residue" evidence="3">
    <location>
        <position position="447"/>
    </location>
</feature>
<dbReference type="InterPro" id="IPR039266">
    <property type="entry name" value="EN-1/SPM"/>
</dbReference>
<reference evidence="3" key="1">
    <citation type="submission" date="2020-05" db="EMBL/GenBank/DDBJ databases">
        <title>WGS assembly of Panicum virgatum.</title>
        <authorList>
            <person name="Lovell J.T."/>
            <person name="Jenkins J."/>
            <person name="Shu S."/>
            <person name="Juenger T.E."/>
            <person name="Schmutz J."/>
        </authorList>
    </citation>
    <scope>NUCLEOTIDE SEQUENCE</scope>
    <source>
        <strain evidence="3">AP13</strain>
    </source>
</reference>
<evidence type="ECO:0000313" key="4">
    <source>
        <dbReference type="Proteomes" id="UP000823388"/>
    </source>
</evidence>
<evidence type="ECO:0000256" key="2">
    <source>
        <dbReference type="SAM" id="MobiDB-lite"/>
    </source>
</evidence>
<evidence type="ECO:0000313" key="3">
    <source>
        <dbReference type="EMBL" id="KAG2620072.1"/>
    </source>
</evidence>
<dbReference type="PANTHER" id="PTHR33157">
    <property type="entry name" value="AUTONOMOUS TRANSPOSABLE ELEMENT EN-1 MOSAIC PROTEIN-RELATED"/>
    <property type="match status" value="1"/>
</dbReference>